<evidence type="ECO:0000256" key="11">
    <source>
        <dbReference type="SAM" id="MobiDB-lite"/>
    </source>
</evidence>
<accession>A0AAD7LXC0</accession>
<feature type="domain" description="FAS1" evidence="13">
    <location>
        <begin position="24"/>
        <end position="170"/>
    </location>
</feature>
<keyword evidence="6" id="KW-0654">Proteoglycan</keyword>
<proteinExistence type="inferred from homology"/>
<feature type="region of interest" description="Disordered" evidence="11">
    <location>
        <begin position="181"/>
        <end position="279"/>
    </location>
</feature>
<feature type="signal peptide" evidence="12">
    <location>
        <begin position="1"/>
        <end position="24"/>
    </location>
</feature>
<dbReference type="GO" id="GO:0005886">
    <property type="term" value="C:plasma membrane"/>
    <property type="evidence" value="ECO:0007669"/>
    <property type="project" value="UniProtKB-SubCell"/>
</dbReference>
<dbReference type="InterPro" id="IPR036378">
    <property type="entry name" value="FAS1_dom_sf"/>
</dbReference>
<evidence type="ECO:0000256" key="1">
    <source>
        <dbReference type="ARBA" id="ARBA00004609"/>
    </source>
</evidence>
<evidence type="ECO:0000256" key="10">
    <source>
        <dbReference type="ARBA" id="ARBA00024686"/>
    </source>
</evidence>
<evidence type="ECO:0000256" key="2">
    <source>
        <dbReference type="ARBA" id="ARBA00007843"/>
    </source>
</evidence>
<evidence type="ECO:0000256" key="9">
    <source>
        <dbReference type="ARBA" id="ARBA00023288"/>
    </source>
</evidence>
<name>A0AAD7LXC0_QUISA</name>
<evidence type="ECO:0000313" key="15">
    <source>
        <dbReference type="Proteomes" id="UP001163823"/>
    </source>
</evidence>
<evidence type="ECO:0000256" key="6">
    <source>
        <dbReference type="ARBA" id="ARBA00022974"/>
    </source>
</evidence>
<keyword evidence="5 12" id="KW-0732">Signal</keyword>
<evidence type="ECO:0000256" key="4">
    <source>
        <dbReference type="ARBA" id="ARBA00022622"/>
    </source>
</evidence>
<gene>
    <name evidence="14" type="ORF">O6P43_015601</name>
</gene>
<keyword evidence="8" id="KW-0325">Glycoprotein</keyword>
<evidence type="ECO:0000313" key="14">
    <source>
        <dbReference type="EMBL" id="KAJ7966068.1"/>
    </source>
</evidence>
<comment type="function">
    <text evidence="10">May be a cell surface adhesion protein.</text>
</comment>
<sequence length="300" mass="30659">MGPKAASPFLCFVLFLLCSSAAQAFNITRLLGQYPEFSTFNELLTKTKVAAEINKRLTITVLVIDNAAASAIAGKPDFVLKTILSNHVILDYYSLEKLSKLPKKTALLTTLYQSSGVAEDKTGFLNVSVVGDGEVAFGSADKGAPLNAKLVNGVAAQPFNISVLQVTQAIIAPGVDFSAPSPVATPPSSAPRPLIHVPPSASRRPKAPSPGDDDEVLAPDAESPTDADAPADAPGNAPADAPSDAPAADELVSSPPAADDDDAADDDAAAPANSGSTRTQVSTILGLGVVVGLLSSMMAL</sequence>
<dbReference type="InterPro" id="IPR033254">
    <property type="entry name" value="Plant_FLA"/>
</dbReference>
<dbReference type="FunFam" id="2.30.180.10:FF:000015">
    <property type="entry name" value="Fasciclin-like arabinogalactan protein 3"/>
    <property type="match status" value="1"/>
</dbReference>
<organism evidence="14 15">
    <name type="scientific">Quillaja saponaria</name>
    <name type="common">Soap bark tree</name>
    <dbReference type="NCBI Taxonomy" id="32244"/>
    <lineage>
        <taxon>Eukaryota</taxon>
        <taxon>Viridiplantae</taxon>
        <taxon>Streptophyta</taxon>
        <taxon>Embryophyta</taxon>
        <taxon>Tracheophyta</taxon>
        <taxon>Spermatophyta</taxon>
        <taxon>Magnoliopsida</taxon>
        <taxon>eudicotyledons</taxon>
        <taxon>Gunneridae</taxon>
        <taxon>Pentapetalae</taxon>
        <taxon>rosids</taxon>
        <taxon>fabids</taxon>
        <taxon>Fabales</taxon>
        <taxon>Quillajaceae</taxon>
        <taxon>Quillaja</taxon>
    </lineage>
</organism>
<dbReference type="GO" id="GO:0098552">
    <property type="term" value="C:side of membrane"/>
    <property type="evidence" value="ECO:0007669"/>
    <property type="project" value="UniProtKB-KW"/>
</dbReference>
<keyword evidence="7" id="KW-0472">Membrane</keyword>
<dbReference type="KEGG" id="qsa:O6P43_015601"/>
<evidence type="ECO:0000256" key="3">
    <source>
        <dbReference type="ARBA" id="ARBA00022475"/>
    </source>
</evidence>
<dbReference type="PANTHER" id="PTHR32382:SF6">
    <property type="entry name" value="FASCICLIN-LIKE ARABINOGALACTAN PROTEIN 14"/>
    <property type="match status" value="1"/>
</dbReference>
<feature type="compositionally biased region" description="Acidic residues" evidence="11">
    <location>
        <begin position="258"/>
        <end position="268"/>
    </location>
</feature>
<evidence type="ECO:0000256" key="12">
    <source>
        <dbReference type="SAM" id="SignalP"/>
    </source>
</evidence>
<comment type="subcellular location">
    <subcellularLocation>
        <location evidence="1">Cell membrane</location>
        <topology evidence="1">Lipid-anchor</topology>
        <topology evidence="1">GPI-anchor</topology>
    </subcellularLocation>
</comment>
<dbReference type="SUPFAM" id="SSF82153">
    <property type="entry name" value="FAS1 domain"/>
    <property type="match status" value="1"/>
</dbReference>
<protein>
    <submittedName>
        <fullName evidence="14">Fasciclin-like arabinogalactan protein</fullName>
    </submittedName>
</protein>
<dbReference type="AlphaFoldDB" id="A0AAD7LXC0"/>
<keyword evidence="3" id="KW-1003">Cell membrane</keyword>
<evidence type="ECO:0000256" key="5">
    <source>
        <dbReference type="ARBA" id="ARBA00022729"/>
    </source>
</evidence>
<evidence type="ECO:0000256" key="8">
    <source>
        <dbReference type="ARBA" id="ARBA00023180"/>
    </source>
</evidence>
<dbReference type="InterPro" id="IPR000782">
    <property type="entry name" value="FAS1_domain"/>
</dbReference>
<comment type="caution">
    <text evidence="14">The sequence shown here is derived from an EMBL/GenBank/DDBJ whole genome shotgun (WGS) entry which is preliminary data.</text>
</comment>
<evidence type="ECO:0000256" key="7">
    <source>
        <dbReference type="ARBA" id="ARBA00023136"/>
    </source>
</evidence>
<dbReference type="PANTHER" id="PTHR32382">
    <property type="entry name" value="FASCICLIN-LIKE ARABINOGALACTAN PROTEIN"/>
    <property type="match status" value="1"/>
</dbReference>
<keyword evidence="9" id="KW-0449">Lipoprotein</keyword>
<dbReference type="Proteomes" id="UP001163823">
    <property type="component" value="Chromosome 6"/>
</dbReference>
<feature type="compositionally biased region" description="Low complexity" evidence="11">
    <location>
        <begin position="218"/>
        <end position="249"/>
    </location>
</feature>
<dbReference type="EMBL" id="JARAOO010000006">
    <property type="protein sequence ID" value="KAJ7966068.1"/>
    <property type="molecule type" value="Genomic_DNA"/>
</dbReference>
<keyword evidence="4" id="KW-0336">GPI-anchor</keyword>
<evidence type="ECO:0000259" key="13">
    <source>
        <dbReference type="PROSITE" id="PS50213"/>
    </source>
</evidence>
<keyword evidence="15" id="KW-1185">Reference proteome</keyword>
<dbReference type="Gene3D" id="2.30.180.10">
    <property type="entry name" value="FAS1 domain"/>
    <property type="match status" value="1"/>
</dbReference>
<feature type="chain" id="PRO_5041993960" evidence="12">
    <location>
        <begin position="25"/>
        <end position="300"/>
    </location>
</feature>
<dbReference type="Pfam" id="PF02469">
    <property type="entry name" value="Fasciclin"/>
    <property type="match status" value="1"/>
</dbReference>
<reference evidence="14" key="1">
    <citation type="journal article" date="2023" name="Science">
        <title>Elucidation of the pathway for biosynthesis of saponin adjuvants from the soapbark tree.</title>
        <authorList>
            <person name="Reed J."/>
            <person name="Orme A."/>
            <person name="El-Demerdash A."/>
            <person name="Owen C."/>
            <person name="Martin L.B.B."/>
            <person name="Misra R.C."/>
            <person name="Kikuchi S."/>
            <person name="Rejzek M."/>
            <person name="Martin A.C."/>
            <person name="Harkess A."/>
            <person name="Leebens-Mack J."/>
            <person name="Louveau T."/>
            <person name="Stephenson M.J."/>
            <person name="Osbourn A."/>
        </authorList>
    </citation>
    <scope>NUCLEOTIDE SEQUENCE</scope>
    <source>
        <strain evidence="14">S10</strain>
    </source>
</reference>
<dbReference type="PROSITE" id="PS50213">
    <property type="entry name" value="FAS1"/>
    <property type="match status" value="1"/>
</dbReference>
<comment type="similarity">
    <text evidence="2">Belongs to the fasciclin-like AGP family.</text>
</comment>